<dbReference type="InterPro" id="IPR013783">
    <property type="entry name" value="Ig-like_fold"/>
</dbReference>
<dbReference type="PANTHER" id="PTHR12035">
    <property type="entry name" value="SIALIC ACID BINDING IMMUNOGLOBULIN-LIKE LECTIN"/>
    <property type="match status" value="1"/>
</dbReference>
<dbReference type="Gene3D" id="2.60.40.10">
    <property type="entry name" value="Immunoglobulins"/>
    <property type="match status" value="1"/>
</dbReference>
<comment type="caution">
    <text evidence="6">The sequence shown here is derived from an EMBL/GenBank/DDBJ whole genome shotgun (WGS) entry which is preliminary data.</text>
</comment>
<proteinExistence type="predicted"/>
<dbReference type="InterPro" id="IPR013106">
    <property type="entry name" value="Ig_V-set"/>
</dbReference>
<accession>A0A8J6BIN0</accession>
<dbReference type="Pfam" id="PF07686">
    <property type="entry name" value="V-set"/>
    <property type="match status" value="1"/>
</dbReference>
<dbReference type="EMBL" id="WNTK01044366">
    <property type="protein sequence ID" value="KAG9460723.1"/>
    <property type="molecule type" value="Genomic_DNA"/>
</dbReference>
<keyword evidence="3" id="KW-1133">Transmembrane helix</keyword>
<keyword evidence="7" id="KW-1185">Reference proteome</keyword>
<dbReference type="SUPFAM" id="SSF48726">
    <property type="entry name" value="Immunoglobulin"/>
    <property type="match status" value="1"/>
</dbReference>
<evidence type="ECO:0000313" key="6">
    <source>
        <dbReference type="EMBL" id="KAG9460723.1"/>
    </source>
</evidence>
<evidence type="ECO:0000256" key="2">
    <source>
        <dbReference type="ARBA" id="ARBA00022692"/>
    </source>
</evidence>
<evidence type="ECO:0000256" key="3">
    <source>
        <dbReference type="ARBA" id="ARBA00022989"/>
    </source>
</evidence>
<evidence type="ECO:0000256" key="4">
    <source>
        <dbReference type="ARBA" id="ARBA00023136"/>
    </source>
</evidence>
<dbReference type="AlphaFoldDB" id="A0A8J6BIN0"/>
<dbReference type="InterPro" id="IPR007110">
    <property type="entry name" value="Ig-like_dom"/>
</dbReference>
<protein>
    <recommendedName>
        <fullName evidence="5">Ig-like domain-containing protein</fullName>
    </recommendedName>
</protein>
<gene>
    <name evidence="6" type="ORF">GDO78_019946</name>
</gene>
<evidence type="ECO:0000313" key="7">
    <source>
        <dbReference type="Proteomes" id="UP000770717"/>
    </source>
</evidence>
<name>A0A8J6BIN0_ELECQ</name>
<dbReference type="PROSITE" id="PS50835">
    <property type="entry name" value="IG_LIKE"/>
    <property type="match status" value="1"/>
</dbReference>
<sequence length="141" mass="15865">MYSYRVSVSTGGSCNDEDPYCTEQRGSTAAEEDGSVTISCNFTYPKSIRPEDVRIAWKRGRTDRCGNGLIIYNHTGGWTHTDYKGRISAVANPNDGKATITINNLRRDTDRPTFCCRVEVYEGSKYKEGWQNPHGTAIHYK</sequence>
<keyword evidence="2" id="KW-0812">Transmembrane</keyword>
<comment type="subcellular location">
    <subcellularLocation>
        <location evidence="1">Membrane</location>
        <topology evidence="1">Single-pass membrane protein</topology>
    </subcellularLocation>
</comment>
<reference evidence="6" key="1">
    <citation type="thesis" date="2020" institute="ProQuest LLC" country="789 East Eisenhower Parkway, Ann Arbor, MI, USA">
        <title>Comparative Genomics and Chromosome Evolution.</title>
        <authorList>
            <person name="Mudd A.B."/>
        </authorList>
    </citation>
    <scope>NUCLEOTIDE SEQUENCE</scope>
    <source>
        <strain evidence="6">HN-11 Male</strain>
        <tissue evidence="6">Kidney and liver</tissue>
    </source>
</reference>
<organism evidence="6 7">
    <name type="scientific">Eleutherodactylus coqui</name>
    <name type="common">Puerto Rican coqui</name>
    <dbReference type="NCBI Taxonomy" id="57060"/>
    <lineage>
        <taxon>Eukaryota</taxon>
        <taxon>Metazoa</taxon>
        <taxon>Chordata</taxon>
        <taxon>Craniata</taxon>
        <taxon>Vertebrata</taxon>
        <taxon>Euteleostomi</taxon>
        <taxon>Amphibia</taxon>
        <taxon>Batrachia</taxon>
        <taxon>Anura</taxon>
        <taxon>Neobatrachia</taxon>
        <taxon>Hyloidea</taxon>
        <taxon>Eleutherodactylidae</taxon>
        <taxon>Eleutherodactylinae</taxon>
        <taxon>Eleutherodactylus</taxon>
        <taxon>Eleutherodactylus</taxon>
    </lineage>
</organism>
<feature type="non-terminal residue" evidence="6">
    <location>
        <position position="141"/>
    </location>
</feature>
<dbReference type="InterPro" id="IPR036179">
    <property type="entry name" value="Ig-like_dom_sf"/>
</dbReference>
<dbReference type="PANTHER" id="PTHR12035:SF125">
    <property type="entry name" value="SIALIC ACID-BINDING IG-LIKE LECTIN 5"/>
    <property type="match status" value="1"/>
</dbReference>
<evidence type="ECO:0000259" key="5">
    <source>
        <dbReference type="PROSITE" id="PS50835"/>
    </source>
</evidence>
<feature type="domain" description="Ig-like" evidence="5">
    <location>
        <begin position="19"/>
        <end position="119"/>
    </location>
</feature>
<dbReference type="GO" id="GO:0005886">
    <property type="term" value="C:plasma membrane"/>
    <property type="evidence" value="ECO:0007669"/>
    <property type="project" value="TreeGrafter"/>
</dbReference>
<dbReference type="GO" id="GO:0007155">
    <property type="term" value="P:cell adhesion"/>
    <property type="evidence" value="ECO:0007669"/>
    <property type="project" value="TreeGrafter"/>
</dbReference>
<evidence type="ECO:0000256" key="1">
    <source>
        <dbReference type="ARBA" id="ARBA00004167"/>
    </source>
</evidence>
<dbReference type="InterPro" id="IPR051036">
    <property type="entry name" value="SIGLEC"/>
</dbReference>
<dbReference type="OrthoDB" id="9427368at2759"/>
<dbReference type="Proteomes" id="UP000770717">
    <property type="component" value="Unassembled WGS sequence"/>
</dbReference>
<dbReference type="GO" id="GO:0033691">
    <property type="term" value="F:sialic acid binding"/>
    <property type="evidence" value="ECO:0007669"/>
    <property type="project" value="TreeGrafter"/>
</dbReference>
<keyword evidence="4" id="KW-0472">Membrane</keyword>